<comment type="caution">
    <text evidence="1">The sequence shown here is derived from an EMBL/GenBank/DDBJ whole genome shotgun (WGS) entry which is preliminary data.</text>
</comment>
<organism evidence="1 2">
    <name type="scientific">Aquimarina algiphila</name>
    <dbReference type="NCBI Taxonomy" id="2047982"/>
    <lineage>
        <taxon>Bacteria</taxon>
        <taxon>Pseudomonadati</taxon>
        <taxon>Bacteroidota</taxon>
        <taxon>Flavobacteriia</taxon>
        <taxon>Flavobacteriales</taxon>
        <taxon>Flavobacteriaceae</taxon>
        <taxon>Aquimarina</taxon>
    </lineage>
</organism>
<sequence>MKGTYKSSSKKTLALAYGVTAETFNTWLKPIENQIGDYLSRCYTPKQVETIVKHLGIPQHSELICA</sequence>
<accession>A0A554VB02</accession>
<dbReference type="OrthoDB" id="1164403at2"/>
<keyword evidence="2" id="KW-1185">Reference proteome</keyword>
<proteinExistence type="predicted"/>
<gene>
    <name evidence="1" type="ORF">FOF46_28980</name>
</gene>
<evidence type="ECO:0000313" key="1">
    <source>
        <dbReference type="EMBL" id="TSE03523.1"/>
    </source>
</evidence>
<protein>
    <submittedName>
        <fullName evidence="1">DUF4248 domain-containing protein</fullName>
    </submittedName>
</protein>
<reference evidence="1 2" key="1">
    <citation type="submission" date="2019-07" db="EMBL/GenBank/DDBJ databases">
        <title>The draft genome sequence of Aquimarina algiphila M91.</title>
        <authorList>
            <person name="Meng X."/>
        </authorList>
    </citation>
    <scope>NUCLEOTIDE SEQUENCE [LARGE SCALE GENOMIC DNA]</scope>
    <source>
        <strain evidence="1 2">M91</strain>
    </source>
</reference>
<dbReference type="Proteomes" id="UP000318833">
    <property type="component" value="Unassembled WGS sequence"/>
</dbReference>
<dbReference type="EMBL" id="VLNR01000106">
    <property type="protein sequence ID" value="TSE03523.1"/>
    <property type="molecule type" value="Genomic_DNA"/>
</dbReference>
<evidence type="ECO:0000313" key="2">
    <source>
        <dbReference type="Proteomes" id="UP000318833"/>
    </source>
</evidence>
<dbReference type="AlphaFoldDB" id="A0A554VB02"/>
<name>A0A554VB02_9FLAO</name>
<dbReference type="RefSeq" id="WP_143918945.1">
    <property type="nucleotide sequence ID" value="NZ_CANMIK010000101.1"/>
</dbReference>